<name>A0ACC1LKJ6_9FUNG</name>
<comment type="caution">
    <text evidence="1">The sequence shown here is derived from an EMBL/GenBank/DDBJ whole genome shotgun (WGS) entry which is preliminary data.</text>
</comment>
<gene>
    <name evidence="1" type="ORF">H4S07_002807</name>
</gene>
<organism evidence="1 2">
    <name type="scientific">Coemansia furcata</name>
    <dbReference type="NCBI Taxonomy" id="417177"/>
    <lineage>
        <taxon>Eukaryota</taxon>
        <taxon>Fungi</taxon>
        <taxon>Fungi incertae sedis</taxon>
        <taxon>Zoopagomycota</taxon>
        <taxon>Kickxellomycotina</taxon>
        <taxon>Kickxellomycetes</taxon>
        <taxon>Kickxellales</taxon>
        <taxon>Kickxellaceae</taxon>
        <taxon>Coemansia</taxon>
    </lineage>
</organism>
<proteinExistence type="predicted"/>
<keyword evidence="2" id="KW-1185">Reference proteome</keyword>
<accession>A0ACC1LKJ6</accession>
<evidence type="ECO:0000313" key="2">
    <source>
        <dbReference type="Proteomes" id="UP001140096"/>
    </source>
</evidence>
<reference evidence="1" key="1">
    <citation type="submission" date="2022-07" db="EMBL/GenBank/DDBJ databases">
        <title>Phylogenomic reconstructions and comparative analyses of Kickxellomycotina fungi.</title>
        <authorList>
            <person name="Reynolds N.K."/>
            <person name="Stajich J.E."/>
            <person name="Barry K."/>
            <person name="Grigoriev I.V."/>
            <person name="Crous P."/>
            <person name="Smith M.E."/>
        </authorList>
    </citation>
    <scope>NUCLEOTIDE SEQUENCE</scope>
    <source>
        <strain evidence="1">CBS 102833</strain>
    </source>
</reference>
<evidence type="ECO:0000313" key="1">
    <source>
        <dbReference type="EMBL" id="KAJ2810201.1"/>
    </source>
</evidence>
<dbReference type="Proteomes" id="UP001140096">
    <property type="component" value="Unassembled WGS sequence"/>
</dbReference>
<sequence length="123" mass="13377">MANRGPFEDERRQRQYSTDGFDGVLPNSGYFQAASGVELEAVSSTSYDTRDRLDHRTASDVSSQGGHQAERPLISGEPLLRGIGEQPVGLPAATPVDEGRRLRRRGASAEDGVQGPMRHRSLV</sequence>
<protein>
    <submittedName>
        <fullName evidence="1">Uncharacterized protein</fullName>
    </submittedName>
</protein>
<feature type="non-terminal residue" evidence="1">
    <location>
        <position position="123"/>
    </location>
</feature>
<dbReference type="EMBL" id="JANBUP010000777">
    <property type="protein sequence ID" value="KAJ2810201.1"/>
    <property type="molecule type" value="Genomic_DNA"/>
</dbReference>